<evidence type="ECO:0000313" key="5">
    <source>
        <dbReference type="Proteomes" id="UP000254848"/>
    </source>
</evidence>
<dbReference type="EMBL" id="QRAP01000001">
    <property type="protein sequence ID" value="RDK96710.1"/>
    <property type="molecule type" value="Genomic_DNA"/>
</dbReference>
<dbReference type="Pfam" id="PF02613">
    <property type="entry name" value="Nitrate_red_del"/>
    <property type="match status" value="1"/>
</dbReference>
<reference evidence="4 5" key="1">
    <citation type="submission" date="2018-07" db="EMBL/GenBank/DDBJ databases">
        <title>Genomic Encyclopedia of Type Strains, Phase IV (KMG-IV): sequencing the most valuable type-strain genomes for metagenomic binning, comparative biology and taxonomic classification.</title>
        <authorList>
            <person name="Goeker M."/>
        </authorList>
    </citation>
    <scope>NUCLEOTIDE SEQUENCE [LARGE SCALE GENOMIC DNA]</scope>
    <source>
        <strain evidence="4 5">DSM 103736</strain>
    </source>
</reference>
<comment type="similarity">
    <text evidence="3">Belongs to the TorD/DmsD family. TorD subfamily.</text>
</comment>
<dbReference type="Gene3D" id="1.20.120.1820">
    <property type="match status" value="1"/>
</dbReference>
<evidence type="ECO:0000256" key="2">
    <source>
        <dbReference type="ARBA" id="ARBA00023186"/>
    </source>
</evidence>
<dbReference type="NCBIfam" id="NF003442">
    <property type="entry name" value="PRK04976.1"/>
    <property type="match status" value="1"/>
</dbReference>
<dbReference type="PANTHER" id="PTHR34227:SF11">
    <property type="entry name" value="CHAPERONE PROTEIN TORD"/>
    <property type="match status" value="1"/>
</dbReference>
<comment type="subcellular location">
    <subcellularLocation>
        <location evidence="3">Cytoplasm</location>
    </subcellularLocation>
</comment>
<comment type="caution">
    <text evidence="4">The sequence shown here is derived from an EMBL/GenBank/DDBJ whole genome shotgun (WGS) entry which is preliminary data.</text>
</comment>
<dbReference type="InterPro" id="IPR036411">
    <property type="entry name" value="TorD-like_sf"/>
</dbReference>
<dbReference type="OrthoDB" id="7849731at2"/>
<dbReference type="InterPro" id="IPR020945">
    <property type="entry name" value="DMSO/NO3_reduct_chaperone"/>
</dbReference>
<dbReference type="AlphaFoldDB" id="A0A370R2Q3"/>
<dbReference type="GO" id="GO:0005737">
    <property type="term" value="C:cytoplasm"/>
    <property type="evidence" value="ECO:0007669"/>
    <property type="project" value="UniProtKB-SubCell"/>
</dbReference>
<dbReference type="GO" id="GO:0051259">
    <property type="term" value="P:protein complex oligomerization"/>
    <property type="evidence" value="ECO:0007669"/>
    <property type="project" value="InterPro"/>
</dbReference>
<dbReference type="InterPro" id="IPR036386">
    <property type="entry name" value="HscB_C_sf"/>
</dbReference>
<dbReference type="GO" id="GO:0006457">
    <property type="term" value="P:protein folding"/>
    <property type="evidence" value="ECO:0007669"/>
    <property type="project" value="UniProtKB-UniRule"/>
</dbReference>
<evidence type="ECO:0000313" key="4">
    <source>
        <dbReference type="EMBL" id="RDK96710.1"/>
    </source>
</evidence>
<dbReference type="PANTHER" id="PTHR34227">
    <property type="entry name" value="CHAPERONE PROTEIN YCDY"/>
    <property type="match status" value="1"/>
</dbReference>
<accession>A0A370R2Q3</accession>
<dbReference type="InterPro" id="IPR023069">
    <property type="entry name" value="Chaperone_TorD"/>
</dbReference>
<dbReference type="HAMAP" id="MF_01150">
    <property type="entry name" value="TorD"/>
    <property type="match status" value="1"/>
</dbReference>
<dbReference type="InterPro" id="IPR050289">
    <property type="entry name" value="TorD/DmsD_chaperones"/>
</dbReference>
<organism evidence="4 5">
    <name type="scientific">Enterobacillus tribolii</name>
    <dbReference type="NCBI Taxonomy" id="1487935"/>
    <lineage>
        <taxon>Bacteria</taxon>
        <taxon>Pseudomonadati</taxon>
        <taxon>Pseudomonadota</taxon>
        <taxon>Gammaproteobacteria</taxon>
        <taxon>Enterobacterales</taxon>
        <taxon>Hafniaceae</taxon>
        <taxon>Enterobacillus</taxon>
    </lineage>
</organism>
<name>A0A370R2Q3_9GAMM</name>
<comment type="function">
    <text evidence="3">Involved in the biogenesis of TorA. Acts on TorA before the insertion of the molybdenum cofactor and, as a result, probably favors a conformation of the apoenzyme that is competent for acquiring the cofactor.</text>
</comment>
<keyword evidence="1 3" id="KW-0963">Cytoplasm</keyword>
<sequence>MRPDALSHKRAVVYQWFSQLLYRELTDKQLQTLCHREHGQWMASLAALPGLPENVATFERRREYVLARKARQQELAADYATLFLIGPPSGVSPYEGHYPHTSPARARQDMRRLLAQRQQAPGNNEEADHVAIQLALMARLIEDNADRETQHHFVHAHLMSWLPLFSDCCAERDETGFYAAAVKLMTSFVALDEAWLVCGD</sequence>
<dbReference type="Proteomes" id="UP000254848">
    <property type="component" value="Unassembled WGS sequence"/>
</dbReference>
<protein>
    <recommendedName>
        <fullName evidence="3">Chaperone protein TorD</fullName>
    </recommendedName>
</protein>
<evidence type="ECO:0000256" key="3">
    <source>
        <dbReference type="HAMAP-Rule" id="MF_01150"/>
    </source>
</evidence>
<dbReference type="RefSeq" id="WP_115456507.1">
    <property type="nucleotide sequence ID" value="NZ_QRAP01000001.1"/>
</dbReference>
<proteinExistence type="inferred from homology"/>
<gene>
    <name evidence="3" type="primary">torD</name>
    <name evidence="4" type="ORF">C8D90_101141</name>
</gene>
<keyword evidence="5" id="KW-1185">Reference proteome</keyword>
<evidence type="ECO:0000256" key="1">
    <source>
        <dbReference type="ARBA" id="ARBA00022490"/>
    </source>
</evidence>
<dbReference type="SUPFAM" id="SSF89155">
    <property type="entry name" value="TorD-like"/>
    <property type="match status" value="1"/>
</dbReference>
<keyword evidence="2 3" id="KW-0143">Chaperone</keyword>
<dbReference type="Gene3D" id="1.20.1280.20">
    <property type="entry name" value="HscB, C-terminal domain"/>
    <property type="match status" value="1"/>
</dbReference>